<accession>A0ABP9MCW6</accession>
<dbReference type="PROSITE" id="PS51257">
    <property type="entry name" value="PROKAR_LIPOPROTEIN"/>
    <property type="match status" value="1"/>
</dbReference>
<feature type="signal peptide" evidence="1">
    <location>
        <begin position="1"/>
        <end position="23"/>
    </location>
</feature>
<organism evidence="2 3">
    <name type="scientific">Chryseobacterium ginsengisoli</name>
    <dbReference type="NCBI Taxonomy" id="363853"/>
    <lineage>
        <taxon>Bacteria</taxon>
        <taxon>Pseudomonadati</taxon>
        <taxon>Bacteroidota</taxon>
        <taxon>Flavobacteriia</taxon>
        <taxon>Flavobacteriales</taxon>
        <taxon>Weeksellaceae</taxon>
        <taxon>Chryseobacterium group</taxon>
        <taxon>Chryseobacterium</taxon>
    </lineage>
</organism>
<keyword evidence="3" id="KW-1185">Reference proteome</keyword>
<sequence>MSRMQSKIFLTLMLIMTLMSCKAQNLSLNTAFSTIPNGAYLKDANNELTPYIGTYKANFEENEITLYTTKQ</sequence>
<protein>
    <submittedName>
        <fullName evidence="2">Uncharacterized protein</fullName>
    </submittedName>
</protein>
<feature type="chain" id="PRO_5046145764" evidence="1">
    <location>
        <begin position="24"/>
        <end position="71"/>
    </location>
</feature>
<name>A0ABP9MCW6_9FLAO</name>
<dbReference type="Proteomes" id="UP001500353">
    <property type="component" value="Unassembled WGS sequence"/>
</dbReference>
<evidence type="ECO:0000256" key="1">
    <source>
        <dbReference type="SAM" id="SignalP"/>
    </source>
</evidence>
<dbReference type="EMBL" id="BAABHX010000003">
    <property type="protein sequence ID" value="GAA5092706.1"/>
    <property type="molecule type" value="Genomic_DNA"/>
</dbReference>
<proteinExistence type="predicted"/>
<evidence type="ECO:0000313" key="2">
    <source>
        <dbReference type="EMBL" id="GAA5092706.1"/>
    </source>
</evidence>
<dbReference type="RefSeq" id="WP_345203651.1">
    <property type="nucleotide sequence ID" value="NZ_BAABHX010000003.1"/>
</dbReference>
<comment type="caution">
    <text evidence="2">The sequence shown here is derived from an EMBL/GenBank/DDBJ whole genome shotgun (WGS) entry which is preliminary data.</text>
</comment>
<evidence type="ECO:0000313" key="3">
    <source>
        <dbReference type="Proteomes" id="UP001500353"/>
    </source>
</evidence>
<gene>
    <name evidence="2" type="ORF">GCM10023210_22030</name>
</gene>
<reference evidence="3" key="1">
    <citation type="journal article" date="2019" name="Int. J. Syst. Evol. Microbiol.">
        <title>The Global Catalogue of Microorganisms (GCM) 10K type strain sequencing project: providing services to taxonomists for standard genome sequencing and annotation.</title>
        <authorList>
            <consortium name="The Broad Institute Genomics Platform"/>
            <consortium name="The Broad Institute Genome Sequencing Center for Infectious Disease"/>
            <person name="Wu L."/>
            <person name="Ma J."/>
        </authorList>
    </citation>
    <scope>NUCLEOTIDE SEQUENCE [LARGE SCALE GENOMIC DNA]</scope>
    <source>
        <strain evidence="3">JCM 18019</strain>
    </source>
</reference>
<keyword evidence="1" id="KW-0732">Signal</keyword>